<keyword evidence="6" id="KW-0175">Coiled coil</keyword>
<dbReference type="Proteomes" id="UP000284120">
    <property type="component" value="Unassembled WGS sequence"/>
</dbReference>
<organism evidence="10 11">
    <name type="scientific">Pedobacter chitinilyticus</name>
    <dbReference type="NCBI Taxonomy" id="2233776"/>
    <lineage>
        <taxon>Bacteria</taxon>
        <taxon>Pseudomonadati</taxon>
        <taxon>Bacteroidota</taxon>
        <taxon>Sphingobacteriia</taxon>
        <taxon>Sphingobacteriales</taxon>
        <taxon>Sphingobacteriaceae</taxon>
        <taxon>Pedobacter</taxon>
    </lineage>
</organism>
<name>A0A451GDF7_9SPHI</name>
<feature type="coiled-coil region" evidence="6">
    <location>
        <begin position="402"/>
        <end position="450"/>
    </location>
</feature>
<keyword evidence="4" id="KW-0472">Membrane</keyword>
<evidence type="ECO:0000256" key="4">
    <source>
        <dbReference type="ARBA" id="ARBA00023136"/>
    </source>
</evidence>
<dbReference type="InterPro" id="IPR033985">
    <property type="entry name" value="SusD-like_N"/>
</dbReference>
<evidence type="ECO:0000256" key="7">
    <source>
        <dbReference type="SAM" id="SignalP"/>
    </source>
</evidence>
<keyword evidence="5" id="KW-0998">Cell outer membrane</keyword>
<evidence type="ECO:0000259" key="8">
    <source>
        <dbReference type="Pfam" id="PF07980"/>
    </source>
</evidence>
<proteinExistence type="inferred from homology"/>
<reference evidence="10 11" key="1">
    <citation type="submission" date="2018-06" db="EMBL/GenBank/DDBJ databases">
        <title>Pedobacter endophyticus sp. nov., an endophytic bacterium isolated from a leaf of Triticum aestivum.</title>
        <authorList>
            <person name="Zhang L."/>
        </authorList>
    </citation>
    <scope>NUCLEOTIDE SEQUENCE [LARGE SCALE GENOMIC DNA]</scope>
    <source>
        <strain evidence="10 11">CM134L-2</strain>
    </source>
</reference>
<dbReference type="Pfam" id="PF14322">
    <property type="entry name" value="SusD-like_3"/>
    <property type="match status" value="1"/>
</dbReference>
<dbReference type="AlphaFoldDB" id="A0A451GDF7"/>
<feature type="domain" description="RagB/SusD" evidence="8">
    <location>
        <begin position="275"/>
        <end position="574"/>
    </location>
</feature>
<dbReference type="InterPro" id="IPR011990">
    <property type="entry name" value="TPR-like_helical_dom_sf"/>
</dbReference>
<evidence type="ECO:0000256" key="6">
    <source>
        <dbReference type="SAM" id="Coils"/>
    </source>
</evidence>
<evidence type="ECO:0000256" key="2">
    <source>
        <dbReference type="ARBA" id="ARBA00006275"/>
    </source>
</evidence>
<dbReference type="InterPro" id="IPR012944">
    <property type="entry name" value="SusD_RagB_dom"/>
</dbReference>
<dbReference type="SUPFAM" id="SSF48452">
    <property type="entry name" value="TPR-like"/>
    <property type="match status" value="1"/>
</dbReference>
<evidence type="ECO:0000259" key="9">
    <source>
        <dbReference type="Pfam" id="PF14322"/>
    </source>
</evidence>
<protein>
    <submittedName>
        <fullName evidence="10">RagB/SusD family nutrient uptake outer membrane protein</fullName>
    </submittedName>
</protein>
<dbReference type="PROSITE" id="PS51257">
    <property type="entry name" value="PROKAR_LIPOPROTEIN"/>
    <property type="match status" value="1"/>
</dbReference>
<gene>
    <name evidence="10" type="ORF">DPV69_06125</name>
</gene>
<evidence type="ECO:0000313" key="11">
    <source>
        <dbReference type="Proteomes" id="UP000284120"/>
    </source>
</evidence>
<feature type="signal peptide" evidence="7">
    <location>
        <begin position="1"/>
        <end position="36"/>
    </location>
</feature>
<dbReference type="GO" id="GO:0009279">
    <property type="term" value="C:cell outer membrane"/>
    <property type="evidence" value="ECO:0007669"/>
    <property type="project" value="UniProtKB-SubCell"/>
</dbReference>
<dbReference type="Pfam" id="PF07980">
    <property type="entry name" value="SusD_RagB"/>
    <property type="match status" value="1"/>
</dbReference>
<dbReference type="EMBL" id="SAYW01000001">
    <property type="protein sequence ID" value="RWU10904.1"/>
    <property type="molecule type" value="Genomic_DNA"/>
</dbReference>
<evidence type="ECO:0000256" key="5">
    <source>
        <dbReference type="ARBA" id="ARBA00023237"/>
    </source>
</evidence>
<feature type="chain" id="PRO_5019091218" evidence="7">
    <location>
        <begin position="37"/>
        <end position="574"/>
    </location>
</feature>
<evidence type="ECO:0000256" key="3">
    <source>
        <dbReference type="ARBA" id="ARBA00022729"/>
    </source>
</evidence>
<sequence length="574" mass="65299">MRTYSILNIRKKNILMKTKRNWLMVLLLIAALAACKSDYLDKNPLSGPSDDSFFTNQDELILAVNGIYRYANYTPLDNMPLNLLTDNASDIGWDRNNSALQSIGKGNHDSTNGFALSIWTEAYKVIAKCNFILDNIDKVKDKTAPAIFNRSRAEARFVRAYTYHYLVDNFGDVPLITKVLTLEEMKVPKNPKNEVVDFILKELSEAAPDLEITYTGANVGRATRGAALAIKARTALYNQRWSVAAEAAKAVMDLGVYSLHNNFGTLFSYAGQNSNEIIWAFQYLKASRTKTHSTPNNLVSRNGLGFTNKVPSQSLVDVYLCTDGLNIDESPLFNPSTPYQNRDPRLTFTIAVPGSIYYNYQFETHRDSVKCWNYNTTPATRVDNQDALNAFATFTGYCWKKYVDLEDRLDRTNSELNIIQIRYAEILLIYAEAKNELQQLDQSAYDAINKVRTRPSVNMPPITLGKTEAEFRSLVRKERLYELAMEGFRLSDLRRWRIAEKAMNGNFYGRVQRGLVAAAPQIDENGLTDYTLVPNRADMRVVEVRTFNKDRDYLWPIPNIETVTNPLLKPNPNY</sequence>
<comment type="subcellular location">
    <subcellularLocation>
        <location evidence="1">Cell outer membrane</location>
    </subcellularLocation>
</comment>
<keyword evidence="11" id="KW-1185">Reference proteome</keyword>
<comment type="caution">
    <text evidence="10">The sequence shown here is derived from an EMBL/GenBank/DDBJ whole genome shotgun (WGS) entry which is preliminary data.</text>
</comment>
<evidence type="ECO:0000313" key="10">
    <source>
        <dbReference type="EMBL" id="RWU10904.1"/>
    </source>
</evidence>
<comment type="similarity">
    <text evidence="2">Belongs to the SusD family.</text>
</comment>
<keyword evidence="3 7" id="KW-0732">Signal</keyword>
<dbReference type="Gene3D" id="1.25.40.390">
    <property type="match status" value="1"/>
</dbReference>
<evidence type="ECO:0000256" key="1">
    <source>
        <dbReference type="ARBA" id="ARBA00004442"/>
    </source>
</evidence>
<feature type="domain" description="SusD-like N-terminal" evidence="9">
    <location>
        <begin position="38"/>
        <end position="235"/>
    </location>
</feature>
<accession>A0A451GDF7</accession>
<dbReference type="OrthoDB" id="5694214at2"/>
<dbReference type="CDD" id="cd08977">
    <property type="entry name" value="SusD"/>
    <property type="match status" value="1"/>
</dbReference>